<evidence type="ECO:0000313" key="6">
    <source>
        <dbReference type="EMBL" id="RYO93409.1"/>
    </source>
</evidence>
<evidence type="ECO:0000256" key="4">
    <source>
        <dbReference type="ARBA" id="ARBA00023136"/>
    </source>
</evidence>
<evidence type="ECO:0000256" key="1">
    <source>
        <dbReference type="ARBA" id="ARBA00004370"/>
    </source>
</evidence>
<keyword evidence="2" id="KW-0812">Transmembrane</keyword>
<keyword evidence="3" id="KW-1133">Transmembrane helix</keyword>
<keyword evidence="4" id="KW-0472">Membrane</keyword>
<evidence type="ECO:0000313" key="7">
    <source>
        <dbReference type="Proteomes" id="UP000294003"/>
    </source>
</evidence>
<dbReference type="Pfam" id="PF04116">
    <property type="entry name" value="FA_hydroxylase"/>
    <property type="match status" value="1"/>
</dbReference>
<dbReference type="PANTHER" id="PTHR11863">
    <property type="entry name" value="STEROL DESATURASE"/>
    <property type="match status" value="1"/>
</dbReference>
<accession>A0ABY0HHB6</accession>
<dbReference type="EMBL" id="QJNS01000018">
    <property type="protein sequence ID" value="RYO93409.1"/>
    <property type="molecule type" value="Genomic_DNA"/>
</dbReference>
<keyword evidence="7" id="KW-1185">Reference proteome</keyword>
<organism evidence="6 7">
    <name type="scientific">Monosporascus cannonballus</name>
    <dbReference type="NCBI Taxonomy" id="155416"/>
    <lineage>
        <taxon>Eukaryota</taxon>
        <taxon>Fungi</taxon>
        <taxon>Dikarya</taxon>
        <taxon>Ascomycota</taxon>
        <taxon>Pezizomycotina</taxon>
        <taxon>Sordariomycetes</taxon>
        <taxon>Xylariomycetidae</taxon>
        <taxon>Xylariales</taxon>
        <taxon>Xylariales incertae sedis</taxon>
        <taxon>Monosporascus</taxon>
    </lineage>
</organism>
<comment type="subcellular location">
    <subcellularLocation>
        <location evidence="1">Membrane</location>
    </subcellularLocation>
</comment>
<gene>
    <name evidence="6" type="ORF">DL762_001108</name>
</gene>
<reference evidence="6 7" key="1">
    <citation type="submission" date="2018-06" db="EMBL/GenBank/DDBJ databases">
        <title>Complete Genomes of Monosporascus.</title>
        <authorList>
            <person name="Robinson A.J."/>
            <person name="Natvig D.O."/>
        </authorList>
    </citation>
    <scope>NUCLEOTIDE SEQUENCE [LARGE SCALE GENOMIC DNA]</scope>
    <source>
        <strain evidence="6 7">CBS 609.92</strain>
    </source>
</reference>
<comment type="caution">
    <text evidence="6">The sequence shown here is derived from an EMBL/GenBank/DDBJ whole genome shotgun (WGS) entry which is preliminary data.</text>
</comment>
<dbReference type="InterPro" id="IPR050307">
    <property type="entry name" value="Sterol_Desaturase_Related"/>
</dbReference>
<sequence length="189" mass="21391">MAFEQAGVLKQYRLRTTAQEEKLNKVSPWDCAASVLGNQALEFVVGFVSMRLLGPSPLSEMWQASPRWVSVVALRCLAVAGLDVDQFAGKWSLSMHDFEETLVVYARNYVVPAAQLLVAFFVADTWQYFAHRFSHTNKFFYKHVHSWHHRLYAPYTFGAQYIHPAEALLLDSVGNTLSLYASALSLKLT</sequence>
<dbReference type="InterPro" id="IPR006694">
    <property type="entry name" value="Fatty_acid_hydroxylase"/>
</dbReference>
<evidence type="ECO:0000256" key="3">
    <source>
        <dbReference type="ARBA" id="ARBA00022989"/>
    </source>
</evidence>
<evidence type="ECO:0000259" key="5">
    <source>
        <dbReference type="Pfam" id="PF04116"/>
    </source>
</evidence>
<dbReference type="Proteomes" id="UP000294003">
    <property type="component" value="Unassembled WGS sequence"/>
</dbReference>
<proteinExistence type="predicted"/>
<evidence type="ECO:0000256" key="2">
    <source>
        <dbReference type="ARBA" id="ARBA00022692"/>
    </source>
</evidence>
<feature type="domain" description="Fatty acid hydroxylase" evidence="5">
    <location>
        <begin position="117"/>
        <end position="175"/>
    </location>
</feature>
<name>A0ABY0HHB6_9PEZI</name>
<protein>
    <recommendedName>
        <fullName evidence="5">Fatty acid hydroxylase domain-containing protein</fullName>
    </recommendedName>
</protein>